<proteinExistence type="predicted"/>
<dbReference type="Proteomes" id="UP000242519">
    <property type="component" value="Unassembled WGS sequence"/>
</dbReference>
<evidence type="ECO:0000313" key="2">
    <source>
        <dbReference type="Proteomes" id="UP000242519"/>
    </source>
</evidence>
<protein>
    <submittedName>
        <fullName evidence="1">Uncharacterized protein</fullName>
    </submittedName>
</protein>
<sequence>MDKILQHLKDVQVNFETIYASSSQGMESLSPTDMITLFRLGNYASSDMRNAIRDYSGVKPTEAEAQEALSLLRRIAELNVQQMKVSRDDKPVFERMHAANLVRKGVADQDAAREFWKVMAEKMPGEGLKGEVQSLDKQVQSAVAETLRLYHCEV</sequence>
<dbReference type="AlphaFoldDB" id="A0A218YYQ3"/>
<dbReference type="OrthoDB" id="4841197at2759"/>
<dbReference type="EMBL" id="MZNU01000315">
    <property type="protein sequence ID" value="OWP00622.1"/>
    <property type="molecule type" value="Genomic_DNA"/>
</dbReference>
<comment type="caution">
    <text evidence="1">The sequence shown here is derived from an EMBL/GenBank/DDBJ whole genome shotgun (WGS) entry which is preliminary data.</text>
</comment>
<gene>
    <name evidence="1" type="ORF">B2J93_5398</name>
</gene>
<dbReference type="InParanoid" id="A0A218YYQ3"/>
<keyword evidence="2" id="KW-1185">Reference proteome</keyword>
<name>A0A218YYQ3_9HELO</name>
<reference evidence="1 2" key="1">
    <citation type="submission" date="2017-04" db="EMBL/GenBank/DDBJ databases">
        <title>Draft genome sequence of Marssonina coronaria NL1: causal agent of apple blotch.</title>
        <authorList>
            <person name="Cheng Q."/>
        </authorList>
    </citation>
    <scope>NUCLEOTIDE SEQUENCE [LARGE SCALE GENOMIC DNA]</scope>
    <source>
        <strain evidence="1 2">NL1</strain>
    </source>
</reference>
<dbReference type="STRING" id="503106.A0A218YYQ3"/>
<evidence type="ECO:0000313" key="1">
    <source>
        <dbReference type="EMBL" id="OWP00622.1"/>
    </source>
</evidence>
<organism evidence="1 2">
    <name type="scientific">Diplocarpon coronariae</name>
    <dbReference type="NCBI Taxonomy" id="2795749"/>
    <lineage>
        <taxon>Eukaryota</taxon>
        <taxon>Fungi</taxon>
        <taxon>Dikarya</taxon>
        <taxon>Ascomycota</taxon>
        <taxon>Pezizomycotina</taxon>
        <taxon>Leotiomycetes</taxon>
        <taxon>Helotiales</taxon>
        <taxon>Drepanopezizaceae</taxon>
        <taxon>Diplocarpon</taxon>
    </lineage>
</organism>
<accession>A0A218YYQ3</accession>